<name>A0A2P6QQ38_ROSCH</name>
<organism evidence="2 3">
    <name type="scientific">Rosa chinensis</name>
    <name type="common">China rose</name>
    <dbReference type="NCBI Taxonomy" id="74649"/>
    <lineage>
        <taxon>Eukaryota</taxon>
        <taxon>Viridiplantae</taxon>
        <taxon>Streptophyta</taxon>
        <taxon>Embryophyta</taxon>
        <taxon>Tracheophyta</taxon>
        <taxon>Spermatophyta</taxon>
        <taxon>Magnoliopsida</taxon>
        <taxon>eudicotyledons</taxon>
        <taxon>Gunneridae</taxon>
        <taxon>Pentapetalae</taxon>
        <taxon>rosids</taxon>
        <taxon>fabids</taxon>
        <taxon>Rosales</taxon>
        <taxon>Rosaceae</taxon>
        <taxon>Rosoideae</taxon>
        <taxon>Rosoideae incertae sedis</taxon>
        <taxon>Rosa</taxon>
    </lineage>
</organism>
<keyword evidence="3" id="KW-1185">Reference proteome</keyword>
<keyword evidence="1" id="KW-0472">Membrane</keyword>
<gene>
    <name evidence="2" type="ORF">RchiOBHm_Chr4g0389891</name>
</gene>
<dbReference type="EMBL" id="PDCK01000042">
    <property type="protein sequence ID" value="PRQ36299.1"/>
    <property type="molecule type" value="Genomic_DNA"/>
</dbReference>
<keyword evidence="1" id="KW-1133">Transmembrane helix</keyword>
<dbReference type="Proteomes" id="UP000238479">
    <property type="component" value="Chromosome 4"/>
</dbReference>
<accession>A0A2P6QQ38</accession>
<dbReference type="Gramene" id="PRQ36299">
    <property type="protein sequence ID" value="PRQ36299"/>
    <property type="gene ID" value="RchiOBHm_Chr4g0389891"/>
</dbReference>
<reference evidence="2 3" key="1">
    <citation type="journal article" date="2018" name="Nat. Genet.">
        <title>The Rosa genome provides new insights in the design of modern roses.</title>
        <authorList>
            <person name="Bendahmane M."/>
        </authorList>
    </citation>
    <scope>NUCLEOTIDE SEQUENCE [LARGE SCALE GENOMIC DNA]</scope>
    <source>
        <strain evidence="3">cv. Old Blush</strain>
    </source>
</reference>
<dbReference type="AlphaFoldDB" id="A0A2P6QQ38"/>
<sequence>MRPNSLLLSIHNHLYISLTFVFASPLTWFLVGIVSLGKWLQISSYSLSISSFPPFGTRKNTRLLARFGSPLWSPLTGTWTTRSSLLGSASCWEIPSSAFRWDTRFTLVQVLRWRFRSASQRSLEL</sequence>
<protein>
    <submittedName>
        <fullName evidence="2">Uncharacterized protein</fullName>
    </submittedName>
</protein>
<comment type="caution">
    <text evidence="2">The sequence shown here is derived from an EMBL/GenBank/DDBJ whole genome shotgun (WGS) entry which is preliminary data.</text>
</comment>
<proteinExistence type="predicted"/>
<evidence type="ECO:0000256" key="1">
    <source>
        <dbReference type="SAM" id="Phobius"/>
    </source>
</evidence>
<feature type="transmembrane region" description="Helical" evidence="1">
    <location>
        <begin position="14"/>
        <end position="36"/>
    </location>
</feature>
<evidence type="ECO:0000313" key="3">
    <source>
        <dbReference type="Proteomes" id="UP000238479"/>
    </source>
</evidence>
<evidence type="ECO:0000313" key="2">
    <source>
        <dbReference type="EMBL" id="PRQ36299.1"/>
    </source>
</evidence>
<keyword evidence="1" id="KW-0812">Transmembrane</keyword>